<evidence type="ECO:0000313" key="5">
    <source>
        <dbReference type="EMBL" id="SQA60826.1"/>
    </source>
</evidence>
<gene>
    <name evidence="5" type="primary">puuR_1</name>
    <name evidence="5" type="ORF">NCTC11967_00900</name>
</gene>
<dbReference type="Gene3D" id="2.60.120.10">
    <property type="entry name" value="Jelly Rolls"/>
    <property type="match status" value="1"/>
</dbReference>
<protein>
    <submittedName>
        <fullName evidence="5">HTH-type transcriptional regulator PuuR</fullName>
    </submittedName>
</protein>
<dbReference type="InterPro" id="IPR011051">
    <property type="entry name" value="RmlC_Cupin_sf"/>
</dbReference>
<evidence type="ECO:0000256" key="1">
    <source>
        <dbReference type="ARBA" id="ARBA00023015"/>
    </source>
</evidence>
<dbReference type="PROSITE" id="PS50943">
    <property type="entry name" value="HTH_CROC1"/>
    <property type="match status" value="1"/>
</dbReference>
<dbReference type="PANTHER" id="PTHR46797:SF23">
    <property type="entry name" value="HTH-TYPE TRANSCRIPTIONAL REGULATOR SUTR"/>
    <property type="match status" value="1"/>
</dbReference>
<comment type="caution">
    <text evidence="5">The sequence shown here is derived from an EMBL/GenBank/DDBJ whole genome shotgun (WGS) entry which is preliminary data.</text>
</comment>
<dbReference type="EMBL" id="UAVL01000001">
    <property type="protein sequence ID" value="SQA60826.1"/>
    <property type="molecule type" value="Genomic_DNA"/>
</dbReference>
<organism evidence="5 6">
    <name type="scientific">Yokenella regensburgei</name>
    <dbReference type="NCBI Taxonomy" id="158877"/>
    <lineage>
        <taxon>Bacteria</taxon>
        <taxon>Pseudomonadati</taxon>
        <taxon>Pseudomonadota</taxon>
        <taxon>Gammaproteobacteria</taxon>
        <taxon>Enterobacterales</taxon>
        <taxon>Enterobacteriaceae</taxon>
        <taxon>Yokenella</taxon>
    </lineage>
</organism>
<evidence type="ECO:0000256" key="3">
    <source>
        <dbReference type="ARBA" id="ARBA00023163"/>
    </source>
</evidence>
<keyword evidence="3" id="KW-0804">Transcription</keyword>
<dbReference type="GO" id="GO:0003700">
    <property type="term" value="F:DNA-binding transcription factor activity"/>
    <property type="evidence" value="ECO:0007669"/>
    <property type="project" value="TreeGrafter"/>
</dbReference>
<dbReference type="Pfam" id="PF07883">
    <property type="entry name" value="Cupin_2"/>
    <property type="match status" value="1"/>
</dbReference>
<sequence>MELAHHLSSTLKSLRQQRGWSLSRLAEETGVSKAMLGQIERNESSPTVATLWKIATGLNVPFSLFISPPQANEPPVFDPQQQAMVVTTLFPWDPKLHYDHFSITLAPGALSESTPHEAGVIEHVVVIAGVLDMCIDGVWQSLNAGEGLRFAGDRAHAYRNSGEATVHFHSLVHYPEGKPGKAVA</sequence>
<accession>A0AB38FT57</accession>
<evidence type="ECO:0000313" key="6">
    <source>
        <dbReference type="Proteomes" id="UP000251313"/>
    </source>
</evidence>
<dbReference type="Gene3D" id="1.10.260.40">
    <property type="entry name" value="lambda repressor-like DNA-binding domains"/>
    <property type="match status" value="1"/>
</dbReference>
<dbReference type="GO" id="GO:0005829">
    <property type="term" value="C:cytosol"/>
    <property type="evidence" value="ECO:0007669"/>
    <property type="project" value="TreeGrafter"/>
</dbReference>
<dbReference type="Proteomes" id="UP000251313">
    <property type="component" value="Unassembled WGS sequence"/>
</dbReference>
<dbReference type="SUPFAM" id="SSF47413">
    <property type="entry name" value="lambda repressor-like DNA-binding domains"/>
    <property type="match status" value="1"/>
</dbReference>
<name>A0AB38FT57_9ENTR</name>
<dbReference type="InterPro" id="IPR010982">
    <property type="entry name" value="Lambda_DNA-bd_dom_sf"/>
</dbReference>
<evidence type="ECO:0000256" key="2">
    <source>
        <dbReference type="ARBA" id="ARBA00023125"/>
    </source>
</evidence>
<dbReference type="CDD" id="cd02209">
    <property type="entry name" value="cupin_XRE_C"/>
    <property type="match status" value="1"/>
</dbReference>
<dbReference type="AlphaFoldDB" id="A0AB38FT57"/>
<dbReference type="InterPro" id="IPR013096">
    <property type="entry name" value="Cupin_2"/>
</dbReference>
<dbReference type="GO" id="GO:0003677">
    <property type="term" value="F:DNA binding"/>
    <property type="evidence" value="ECO:0007669"/>
    <property type="project" value="UniProtKB-KW"/>
</dbReference>
<dbReference type="PANTHER" id="PTHR46797">
    <property type="entry name" value="HTH-TYPE TRANSCRIPTIONAL REGULATOR"/>
    <property type="match status" value="1"/>
</dbReference>
<evidence type="ECO:0000259" key="4">
    <source>
        <dbReference type="PROSITE" id="PS50943"/>
    </source>
</evidence>
<reference evidence="5 6" key="1">
    <citation type="submission" date="2018-06" db="EMBL/GenBank/DDBJ databases">
        <authorList>
            <consortium name="Pathogen Informatics"/>
            <person name="Doyle S."/>
        </authorList>
    </citation>
    <scope>NUCLEOTIDE SEQUENCE [LARGE SCALE GENOMIC DNA]</scope>
    <source>
        <strain evidence="5 6">NCTC11967</strain>
    </source>
</reference>
<keyword evidence="1" id="KW-0805">Transcription regulation</keyword>
<dbReference type="Pfam" id="PF01381">
    <property type="entry name" value="HTH_3"/>
    <property type="match status" value="1"/>
</dbReference>
<dbReference type="SUPFAM" id="SSF51182">
    <property type="entry name" value="RmlC-like cupins"/>
    <property type="match status" value="1"/>
</dbReference>
<feature type="domain" description="HTH cro/C1-type" evidence="4">
    <location>
        <begin position="11"/>
        <end position="65"/>
    </location>
</feature>
<dbReference type="SMART" id="SM00530">
    <property type="entry name" value="HTH_XRE"/>
    <property type="match status" value="1"/>
</dbReference>
<dbReference type="CDD" id="cd00093">
    <property type="entry name" value="HTH_XRE"/>
    <property type="match status" value="1"/>
</dbReference>
<dbReference type="InterPro" id="IPR050807">
    <property type="entry name" value="TransReg_Diox_bact_type"/>
</dbReference>
<dbReference type="InterPro" id="IPR014710">
    <property type="entry name" value="RmlC-like_jellyroll"/>
</dbReference>
<dbReference type="InterPro" id="IPR001387">
    <property type="entry name" value="Cro/C1-type_HTH"/>
</dbReference>
<dbReference type="RefSeq" id="WP_038257680.1">
    <property type="nucleotide sequence ID" value="NZ_JBCNMK010000011.1"/>
</dbReference>
<keyword evidence="2" id="KW-0238">DNA-binding</keyword>
<proteinExistence type="predicted"/>
<dbReference type="FunFam" id="1.10.260.40:FF:000029">
    <property type="entry name" value="XRE family transcriptional regulator"/>
    <property type="match status" value="1"/>
</dbReference>